<feature type="chain" id="PRO_5022109294" evidence="2">
    <location>
        <begin position="28"/>
        <end position="261"/>
    </location>
</feature>
<keyword evidence="2" id="KW-0732">Signal</keyword>
<keyword evidence="1" id="KW-1133">Transmembrane helix</keyword>
<evidence type="ECO:0000313" key="5">
    <source>
        <dbReference type="Proteomes" id="UP000316798"/>
    </source>
</evidence>
<dbReference type="AlphaFoldDB" id="A0A515D854"/>
<protein>
    <submittedName>
        <fullName evidence="4">PEP-CTERM sorting domain-containing protein</fullName>
    </submittedName>
</protein>
<dbReference type="NCBIfam" id="TIGR02595">
    <property type="entry name" value="PEP_CTERM"/>
    <property type="match status" value="1"/>
</dbReference>
<dbReference type="KEGG" id="rhf:EUB48_04130"/>
<feature type="signal peptide" evidence="2">
    <location>
        <begin position="1"/>
        <end position="27"/>
    </location>
</feature>
<evidence type="ECO:0000313" key="4">
    <source>
        <dbReference type="EMBL" id="QDL36576.1"/>
    </source>
</evidence>
<evidence type="ECO:0000256" key="1">
    <source>
        <dbReference type="SAM" id="Phobius"/>
    </source>
</evidence>
<dbReference type="Pfam" id="PF07589">
    <property type="entry name" value="PEP-CTERM"/>
    <property type="match status" value="1"/>
</dbReference>
<gene>
    <name evidence="4" type="ORF">EUB48_04130</name>
</gene>
<evidence type="ECO:0000259" key="3">
    <source>
        <dbReference type="Pfam" id="PF07589"/>
    </source>
</evidence>
<feature type="domain" description="Ice-binding protein C-terminal" evidence="3">
    <location>
        <begin position="234"/>
        <end position="257"/>
    </location>
</feature>
<dbReference type="InterPro" id="IPR013424">
    <property type="entry name" value="Ice-binding_C"/>
</dbReference>
<name>A0A515D854_9BURK</name>
<dbReference type="Proteomes" id="UP000316798">
    <property type="component" value="Chromosome"/>
</dbReference>
<organism evidence="4 5">
    <name type="scientific">Rhodoferax sediminis</name>
    <dbReference type="NCBI Taxonomy" id="2509614"/>
    <lineage>
        <taxon>Bacteria</taxon>
        <taxon>Pseudomonadati</taxon>
        <taxon>Pseudomonadota</taxon>
        <taxon>Betaproteobacteria</taxon>
        <taxon>Burkholderiales</taxon>
        <taxon>Comamonadaceae</taxon>
        <taxon>Rhodoferax</taxon>
    </lineage>
</organism>
<sequence>MKTMMKKLLAGAAVAASLFSLSAPASATLTNWYLDTDGAGGNAPVLVHDYLDLTGTAYVHNTFVGTNFTFNEVGSFLNLSADGSTLLNPALTAKFIGSGSGSVGGPLSFNPGGSLNVFSGATNIGTFTLQAGSAVLLANSVLPNGTISFIFKATSLATGYFFDSAMNDLASIANSPTGLLLGFATTNVILGNTPNVNANLVTDYNTAFGTNFGTVAANSTTDLNLSNNGQFRLAVPEPSMLSLFGLALLGLGFMTRRKMKS</sequence>
<proteinExistence type="predicted"/>
<feature type="transmembrane region" description="Helical" evidence="1">
    <location>
        <begin position="238"/>
        <end position="255"/>
    </location>
</feature>
<evidence type="ECO:0000256" key="2">
    <source>
        <dbReference type="SAM" id="SignalP"/>
    </source>
</evidence>
<dbReference type="OrthoDB" id="9180885at2"/>
<reference evidence="4 5" key="1">
    <citation type="submission" date="2019-01" db="EMBL/GenBank/DDBJ databases">
        <title>Genomic insights into a novel species Rhodoferax sp.</title>
        <authorList>
            <person name="Jin L."/>
        </authorList>
    </citation>
    <scope>NUCLEOTIDE SEQUENCE [LARGE SCALE GENOMIC DNA]</scope>
    <source>
        <strain evidence="4 5">CHu59-6-5</strain>
    </source>
</reference>
<dbReference type="RefSeq" id="WP_142817743.1">
    <property type="nucleotide sequence ID" value="NZ_CP035503.1"/>
</dbReference>
<dbReference type="EMBL" id="CP035503">
    <property type="protein sequence ID" value="QDL36576.1"/>
    <property type="molecule type" value="Genomic_DNA"/>
</dbReference>
<accession>A0A515D854</accession>
<keyword evidence="1" id="KW-0472">Membrane</keyword>
<keyword evidence="1" id="KW-0812">Transmembrane</keyword>
<keyword evidence="5" id="KW-1185">Reference proteome</keyword>